<dbReference type="GeneID" id="95977521"/>
<sequence>MRVLVTGGSGFLGNACIEAIHKAHPDWTLYNIDLRPPLEVQKNVHFDTVDLTSRQGSQNLITKINPDAIIHTAGWVPGGQDRYSTDKKLRARVFAINVEGTRNVVEAAKQTKCRALVHTSSCTVLSDDLNHDYPFMDEGIPIGNATLSYGASKAAAEPIVLGANSSTMLTCALRPATIIGPGDTFGVIGAIHKCIAKWETPFMIGDGDNMYDFVYVTNVADAHLLALENLLAQFASIPGTPLTGDLTKGLEEKCGESAAGQAFFISNQEPVYFRDFMLAIWAHFGHVPPFSVKVPDRLAWFAGFVADVVTWCTGAEPTLSRGSVSDALGTRYSNNAKAQRILGYVPRIGFVDAVELACEDYARVLRMRDTKDESQRLPN</sequence>
<comment type="caution">
    <text evidence="4">The sequence shown here is derived from an EMBL/GenBank/DDBJ whole genome shotgun (WGS) entry which is preliminary data.</text>
</comment>
<dbReference type="RefSeq" id="XP_069201177.1">
    <property type="nucleotide sequence ID" value="XM_069343348.1"/>
</dbReference>
<dbReference type="PANTHER" id="PTHR43245">
    <property type="entry name" value="BIFUNCTIONAL POLYMYXIN RESISTANCE PROTEIN ARNA"/>
    <property type="match status" value="1"/>
</dbReference>
<keyword evidence="2" id="KW-0560">Oxidoreductase</keyword>
<dbReference type="EMBL" id="JBFMKM010000008">
    <property type="protein sequence ID" value="KAL1304903.1"/>
    <property type="molecule type" value="Genomic_DNA"/>
</dbReference>
<evidence type="ECO:0000313" key="4">
    <source>
        <dbReference type="EMBL" id="KAL1304903.1"/>
    </source>
</evidence>
<comment type="similarity">
    <text evidence="1">Belongs to the 3-beta-HSD family.</text>
</comment>
<feature type="domain" description="3-beta hydroxysteroid dehydrogenase/isomerase" evidence="3">
    <location>
        <begin position="4"/>
        <end position="290"/>
    </location>
</feature>
<organism evidence="4 5">
    <name type="scientific">Neodothiora populina</name>
    <dbReference type="NCBI Taxonomy" id="2781224"/>
    <lineage>
        <taxon>Eukaryota</taxon>
        <taxon>Fungi</taxon>
        <taxon>Dikarya</taxon>
        <taxon>Ascomycota</taxon>
        <taxon>Pezizomycotina</taxon>
        <taxon>Dothideomycetes</taxon>
        <taxon>Dothideomycetidae</taxon>
        <taxon>Dothideales</taxon>
        <taxon>Dothioraceae</taxon>
        <taxon>Neodothiora</taxon>
    </lineage>
</organism>
<gene>
    <name evidence="4" type="ORF">AAFC00_003821</name>
</gene>
<accession>A0ABR3PFH6</accession>
<evidence type="ECO:0000313" key="5">
    <source>
        <dbReference type="Proteomes" id="UP001562354"/>
    </source>
</evidence>
<proteinExistence type="inferred from homology"/>
<dbReference type="Pfam" id="PF01073">
    <property type="entry name" value="3Beta_HSD"/>
    <property type="match status" value="1"/>
</dbReference>
<dbReference type="Proteomes" id="UP001562354">
    <property type="component" value="Unassembled WGS sequence"/>
</dbReference>
<keyword evidence="5" id="KW-1185">Reference proteome</keyword>
<dbReference type="SUPFAM" id="SSF51735">
    <property type="entry name" value="NAD(P)-binding Rossmann-fold domains"/>
    <property type="match status" value="1"/>
</dbReference>
<name>A0ABR3PFH6_9PEZI</name>
<dbReference type="InterPro" id="IPR036291">
    <property type="entry name" value="NAD(P)-bd_dom_sf"/>
</dbReference>
<dbReference type="PANTHER" id="PTHR43245:SF51">
    <property type="entry name" value="SHORT CHAIN DEHYDROGENASE_REDUCTASE FAMILY 42E, MEMBER 2"/>
    <property type="match status" value="1"/>
</dbReference>
<evidence type="ECO:0000256" key="2">
    <source>
        <dbReference type="ARBA" id="ARBA00023002"/>
    </source>
</evidence>
<reference evidence="4 5" key="1">
    <citation type="submission" date="2024-07" db="EMBL/GenBank/DDBJ databases">
        <title>Draft sequence of the Neodothiora populina.</title>
        <authorList>
            <person name="Drown D.D."/>
            <person name="Schuette U.S."/>
            <person name="Buechlein A.B."/>
            <person name="Rusch D.R."/>
            <person name="Winton L.W."/>
            <person name="Adams G.A."/>
        </authorList>
    </citation>
    <scope>NUCLEOTIDE SEQUENCE [LARGE SCALE GENOMIC DNA]</scope>
    <source>
        <strain evidence="4 5">CPC 39397</strain>
    </source>
</reference>
<dbReference type="InterPro" id="IPR050177">
    <property type="entry name" value="Lipid_A_modif_metabolic_enz"/>
</dbReference>
<evidence type="ECO:0000259" key="3">
    <source>
        <dbReference type="Pfam" id="PF01073"/>
    </source>
</evidence>
<evidence type="ECO:0000256" key="1">
    <source>
        <dbReference type="ARBA" id="ARBA00009219"/>
    </source>
</evidence>
<protein>
    <recommendedName>
        <fullName evidence="3">3-beta hydroxysteroid dehydrogenase/isomerase domain-containing protein</fullName>
    </recommendedName>
</protein>
<dbReference type="Gene3D" id="3.40.50.720">
    <property type="entry name" value="NAD(P)-binding Rossmann-like Domain"/>
    <property type="match status" value="2"/>
</dbReference>
<dbReference type="InterPro" id="IPR002225">
    <property type="entry name" value="3Beta_OHSteriod_DH/Estase"/>
</dbReference>